<dbReference type="RefSeq" id="WP_126694224.1">
    <property type="nucleotide sequence ID" value="NZ_RXOF01000009.1"/>
</dbReference>
<feature type="signal peptide" evidence="1">
    <location>
        <begin position="1"/>
        <end position="19"/>
    </location>
</feature>
<feature type="chain" id="PRO_5018674665" evidence="1">
    <location>
        <begin position="20"/>
        <end position="102"/>
    </location>
</feature>
<proteinExistence type="predicted"/>
<dbReference type="EMBL" id="RXOF01000009">
    <property type="protein sequence ID" value="RTQ48519.1"/>
    <property type="molecule type" value="Genomic_DNA"/>
</dbReference>
<dbReference type="Proteomes" id="UP000282184">
    <property type="component" value="Unassembled WGS sequence"/>
</dbReference>
<sequence length="102" mass="11398">MNRLLILSLFWLLSTEAMCAPPGVLLVQLKPYVGTIMVTRGVGKTETIQQKPNIPKHEQENIEQLHTLFAKLYSEGFVLQNSATSGSVTLHTEIVTYVFVKP</sequence>
<protein>
    <submittedName>
        <fullName evidence="2">Uncharacterized protein</fullName>
    </submittedName>
</protein>
<comment type="caution">
    <text evidence="2">The sequence shown here is derived from an EMBL/GenBank/DDBJ whole genome shotgun (WGS) entry which is preliminary data.</text>
</comment>
<evidence type="ECO:0000256" key="1">
    <source>
        <dbReference type="SAM" id="SignalP"/>
    </source>
</evidence>
<dbReference type="AlphaFoldDB" id="A0A3S0IM82"/>
<organism evidence="2 3">
    <name type="scientific">Hymenobacter gummosus</name>
    <dbReference type="NCBI Taxonomy" id="1776032"/>
    <lineage>
        <taxon>Bacteria</taxon>
        <taxon>Pseudomonadati</taxon>
        <taxon>Bacteroidota</taxon>
        <taxon>Cytophagia</taxon>
        <taxon>Cytophagales</taxon>
        <taxon>Hymenobacteraceae</taxon>
        <taxon>Hymenobacter</taxon>
    </lineage>
</organism>
<reference evidence="2 3" key="1">
    <citation type="submission" date="2018-12" db="EMBL/GenBank/DDBJ databases">
        <title>Hymenobacter gummosus sp. nov., isolated from a spring.</title>
        <authorList>
            <person name="Nie L."/>
        </authorList>
    </citation>
    <scope>NUCLEOTIDE SEQUENCE [LARGE SCALE GENOMIC DNA]</scope>
    <source>
        <strain evidence="2 3">KCTC 52166</strain>
    </source>
</reference>
<evidence type="ECO:0000313" key="2">
    <source>
        <dbReference type="EMBL" id="RTQ48519.1"/>
    </source>
</evidence>
<keyword evidence="3" id="KW-1185">Reference proteome</keyword>
<gene>
    <name evidence="2" type="ORF">EJV47_16235</name>
</gene>
<keyword evidence="1" id="KW-0732">Signal</keyword>
<dbReference type="OrthoDB" id="883283at2"/>
<name>A0A3S0IM82_9BACT</name>
<evidence type="ECO:0000313" key="3">
    <source>
        <dbReference type="Proteomes" id="UP000282184"/>
    </source>
</evidence>
<accession>A0A3S0IM82</accession>